<evidence type="ECO:0000313" key="4">
    <source>
        <dbReference type="Proteomes" id="UP000185596"/>
    </source>
</evidence>
<dbReference type="InterPro" id="IPR035466">
    <property type="entry name" value="GlmS/AgaS_SIS"/>
</dbReference>
<keyword evidence="4" id="KW-1185">Reference proteome</keyword>
<feature type="domain" description="SIS" evidence="2">
    <location>
        <begin position="200"/>
        <end position="346"/>
    </location>
</feature>
<dbReference type="Pfam" id="PF01380">
    <property type="entry name" value="SIS"/>
    <property type="match status" value="1"/>
</dbReference>
<name>A0A1Q8CTH0_9PSEU</name>
<dbReference type="Proteomes" id="UP000185596">
    <property type="component" value="Unassembled WGS sequence"/>
</dbReference>
<evidence type="ECO:0000259" key="2">
    <source>
        <dbReference type="PROSITE" id="PS51464"/>
    </source>
</evidence>
<gene>
    <name evidence="3" type="ORF">BU204_10630</name>
</gene>
<dbReference type="EMBL" id="MSIE01000015">
    <property type="protein sequence ID" value="OLF17659.1"/>
    <property type="molecule type" value="Genomic_DNA"/>
</dbReference>
<dbReference type="PANTHER" id="PTHR32502">
    <property type="entry name" value="N-ACETYLGALACTOSAMINE PERMEASE II COMPONENT-RELATED"/>
    <property type="match status" value="1"/>
</dbReference>
<organism evidence="3 4">
    <name type="scientific">Actinophytocola xanthii</name>
    <dbReference type="NCBI Taxonomy" id="1912961"/>
    <lineage>
        <taxon>Bacteria</taxon>
        <taxon>Bacillati</taxon>
        <taxon>Actinomycetota</taxon>
        <taxon>Actinomycetes</taxon>
        <taxon>Pseudonocardiales</taxon>
        <taxon>Pseudonocardiaceae</taxon>
    </lineage>
</organism>
<dbReference type="CDD" id="cd05008">
    <property type="entry name" value="SIS_GlmS_GlmD_1"/>
    <property type="match status" value="1"/>
</dbReference>
<dbReference type="GO" id="GO:0097367">
    <property type="term" value="F:carbohydrate derivative binding"/>
    <property type="evidence" value="ECO:0007669"/>
    <property type="project" value="InterPro"/>
</dbReference>
<keyword evidence="1" id="KW-0677">Repeat</keyword>
<dbReference type="RefSeq" id="WP_075125451.1">
    <property type="nucleotide sequence ID" value="NZ_MSIE01000015.1"/>
</dbReference>
<dbReference type="Gene3D" id="3.40.50.10490">
    <property type="entry name" value="Glucose-6-phosphate isomerase like protein, domain 1"/>
    <property type="match status" value="2"/>
</dbReference>
<dbReference type="GO" id="GO:1901135">
    <property type="term" value="P:carbohydrate derivative metabolic process"/>
    <property type="evidence" value="ECO:0007669"/>
    <property type="project" value="InterPro"/>
</dbReference>
<dbReference type="GO" id="GO:0005886">
    <property type="term" value="C:plasma membrane"/>
    <property type="evidence" value="ECO:0007669"/>
    <property type="project" value="TreeGrafter"/>
</dbReference>
<dbReference type="OrthoDB" id="9779207at2"/>
<dbReference type="PROSITE" id="PS51464">
    <property type="entry name" value="SIS"/>
    <property type="match status" value="2"/>
</dbReference>
<feature type="domain" description="SIS" evidence="2">
    <location>
        <begin position="36"/>
        <end position="184"/>
    </location>
</feature>
<dbReference type="PANTHER" id="PTHR32502:SF3">
    <property type="entry name" value="D-GALACTOSAMINE-6-PHOSPHATE DEAMINASE AGAS-RELATED"/>
    <property type="match status" value="1"/>
</dbReference>
<dbReference type="InterPro" id="IPR001347">
    <property type="entry name" value="SIS_dom"/>
</dbReference>
<dbReference type="SUPFAM" id="SSF53697">
    <property type="entry name" value="SIS domain"/>
    <property type="match status" value="1"/>
</dbReference>
<protein>
    <recommendedName>
        <fullName evidence="2">SIS domain-containing protein</fullName>
    </recommendedName>
</protein>
<dbReference type="GO" id="GO:0009401">
    <property type="term" value="P:phosphoenolpyruvate-dependent sugar phosphotransferase system"/>
    <property type="evidence" value="ECO:0007669"/>
    <property type="project" value="TreeGrafter"/>
</dbReference>
<sequence>MTGDLWTAREITQQPAVWRTLAEHLAAGKARIDAFLAPLLARDDLRIVLTGAGTSAFAGEIIAPGLTRALRRRVDAVATTDLVSNPREHLAEDVPTLLVSFARSGDSPESLAAVRLADEVLSDAWHLVLTCNPDGQLYRTTNGDRSLALLMPEGTNDRAFAMTSSVTSMMLAALTVLGAGPDVPLLADVAAAALPDLAKRARVLAEEGADRFVYLGSGAFAGLARESALKLLELTAGRVVSYFESSLGFRHGPKSVLNDDTVAFVYLSNDRYTRQYDVDIARELRAALPDGHVITIGCRDDAEEETWSFPGLGHLPDATVAPVLLLAAQHVALATSRALGLDPDNPFPANEVNRVVQGVTIHALDE</sequence>
<dbReference type="STRING" id="1912961.BU204_10630"/>
<dbReference type="InterPro" id="IPR050303">
    <property type="entry name" value="GatZ_KbaZ_carbometab"/>
</dbReference>
<dbReference type="AlphaFoldDB" id="A0A1Q8CTH0"/>
<dbReference type="InterPro" id="IPR046348">
    <property type="entry name" value="SIS_dom_sf"/>
</dbReference>
<accession>A0A1Q8CTH0</accession>
<proteinExistence type="predicted"/>
<reference evidence="3 4" key="1">
    <citation type="submission" date="2016-12" db="EMBL/GenBank/DDBJ databases">
        <title>The draft genome sequence of Actinophytocola sp. 11-183.</title>
        <authorList>
            <person name="Wang W."/>
            <person name="Yuan L."/>
        </authorList>
    </citation>
    <scope>NUCLEOTIDE SEQUENCE [LARGE SCALE GENOMIC DNA]</scope>
    <source>
        <strain evidence="3 4">11-183</strain>
    </source>
</reference>
<comment type="caution">
    <text evidence="3">The sequence shown here is derived from an EMBL/GenBank/DDBJ whole genome shotgun (WGS) entry which is preliminary data.</text>
</comment>
<evidence type="ECO:0000256" key="1">
    <source>
        <dbReference type="ARBA" id="ARBA00022737"/>
    </source>
</evidence>
<evidence type="ECO:0000313" key="3">
    <source>
        <dbReference type="EMBL" id="OLF17659.1"/>
    </source>
</evidence>